<name>A0A6A6IBE9_9PLEO</name>
<evidence type="ECO:0000256" key="1">
    <source>
        <dbReference type="SAM" id="MobiDB-lite"/>
    </source>
</evidence>
<feature type="compositionally biased region" description="Basic and acidic residues" evidence="1">
    <location>
        <begin position="126"/>
        <end position="140"/>
    </location>
</feature>
<proteinExistence type="predicted"/>
<gene>
    <name evidence="2" type="ORF">BU26DRAFT_322806</name>
</gene>
<accession>A0A6A6IBE9</accession>
<reference evidence="2" key="1">
    <citation type="journal article" date="2020" name="Stud. Mycol.">
        <title>101 Dothideomycetes genomes: a test case for predicting lifestyles and emergence of pathogens.</title>
        <authorList>
            <person name="Haridas S."/>
            <person name="Albert R."/>
            <person name="Binder M."/>
            <person name="Bloem J."/>
            <person name="Labutti K."/>
            <person name="Salamov A."/>
            <person name="Andreopoulos B."/>
            <person name="Baker S."/>
            <person name="Barry K."/>
            <person name="Bills G."/>
            <person name="Bluhm B."/>
            <person name="Cannon C."/>
            <person name="Castanera R."/>
            <person name="Culley D."/>
            <person name="Daum C."/>
            <person name="Ezra D."/>
            <person name="Gonzalez J."/>
            <person name="Henrissat B."/>
            <person name="Kuo A."/>
            <person name="Liang C."/>
            <person name="Lipzen A."/>
            <person name="Lutzoni F."/>
            <person name="Magnuson J."/>
            <person name="Mondo S."/>
            <person name="Nolan M."/>
            <person name="Ohm R."/>
            <person name="Pangilinan J."/>
            <person name="Park H.-J."/>
            <person name="Ramirez L."/>
            <person name="Alfaro M."/>
            <person name="Sun H."/>
            <person name="Tritt A."/>
            <person name="Yoshinaga Y."/>
            <person name="Zwiers L.-H."/>
            <person name="Turgeon B."/>
            <person name="Goodwin S."/>
            <person name="Spatafora J."/>
            <person name="Crous P."/>
            <person name="Grigoriev I."/>
        </authorList>
    </citation>
    <scope>NUCLEOTIDE SEQUENCE</scope>
    <source>
        <strain evidence="2">CBS 122368</strain>
    </source>
</reference>
<dbReference type="Proteomes" id="UP000800094">
    <property type="component" value="Unassembled WGS sequence"/>
</dbReference>
<evidence type="ECO:0000313" key="2">
    <source>
        <dbReference type="EMBL" id="KAF2247905.1"/>
    </source>
</evidence>
<organism evidence="2 3">
    <name type="scientific">Trematosphaeria pertusa</name>
    <dbReference type="NCBI Taxonomy" id="390896"/>
    <lineage>
        <taxon>Eukaryota</taxon>
        <taxon>Fungi</taxon>
        <taxon>Dikarya</taxon>
        <taxon>Ascomycota</taxon>
        <taxon>Pezizomycotina</taxon>
        <taxon>Dothideomycetes</taxon>
        <taxon>Pleosporomycetidae</taxon>
        <taxon>Pleosporales</taxon>
        <taxon>Massarineae</taxon>
        <taxon>Trematosphaeriaceae</taxon>
        <taxon>Trematosphaeria</taxon>
    </lineage>
</organism>
<dbReference type="AlphaFoldDB" id="A0A6A6IBE9"/>
<protein>
    <submittedName>
        <fullName evidence="2">Uncharacterized protein</fullName>
    </submittedName>
</protein>
<dbReference type="EMBL" id="ML987196">
    <property type="protein sequence ID" value="KAF2247905.1"/>
    <property type="molecule type" value="Genomic_DNA"/>
</dbReference>
<sequence length="154" mass="17091">MCPRHAYCNIPATAHSASRRPQNHWSEIRTAVMQANRPVDCAVKLSMSSATVQTAASTPARCAAYLRWLGFPSSSVFLPKVARSQFQDPYQNIGAAPIISCSASAPASKELLFKDTQYTSVTGRFSRNDPPYRTHDERRSPSQSFLRDPAPRFD</sequence>
<dbReference type="RefSeq" id="XP_033682909.1">
    <property type="nucleotide sequence ID" value="XM_033822088.1"/>
</dbReference>
<dbReference type="GeneID" id="54575418"/>
<feature type="region of interest" description="Disordered" evidence="1">
    <location>
        <begin position="122"/>
        <end position="154"/>
    </location>
</feature>
<keyword evidence="3" id="KW-1185">Reference proteome</keyword>
<evidence type="ECO:0000313" key="3">
    <source>
        <dbReference type="Proteomes" id="UP000800094"/>
    </source>
</evidence>